<dbReference type="InterPro" id="IPR025521">
    <property type="entry name" value="Neprosin_propep"/>
</dbReference>
<keyword evidence="2" id="KW-1185">Reference proteome</keyword>
<dbReference type="Pfam" id="PF14365">
    <property type="entry name" value="Neprosin_AP"/>
    <property type="match status" value="1"/>
</dbReference>
<reference evidence="3" key="2">
    <citation type="submission" date="2025-08" db="UniProtKB">
        <authorList>
            <consortium name="RefSeq"/>
        </authorList>
    </citation>
    <scope>IDENTIFICATION</scope>
    <source>
        <tissue evidence="3">Leaf</tissue>
    </source>
</reference>
<reference evidence="2" key="1">
    <citation type="journal article" date="2014" name="Nat. Commun.">
        <title>Genome sequence of mungbean and insights into evolution within Vigna species.</title>
        <authorList>
            <person name="Kang Y.J."/>
            <person name="Kim S.K."/>
            <person name="Kim M.Y."/>
            <person name="Lestari P."/>
            <person name="Kim K.H."/>
            <person name="Ha B.K."/>
            <person name="Jun T.H."/>
            <person name="Hwang W.J."/>
            <person name="Lee T."/>
            <person name="Lee J."/>
            <person name="Shim S."/>
            <person name="Yoon M.Y."/>
            <person name="Jang Y.E."/>
            <person name="Han K.S."/>
            <person name="Taeprayoon P."/>
            <person name="Yoon N."/>
            <person name="Somta P."/>
            <person name="Tanya P."/>
            <person name="Kim K.S."/>
            <person name="Gwag J.G."/>
            <person name="Moon J.K."/>
            <person name="Lee Y.H."/>
            <person name="Park B.S."/>
            <person name="Bombarely A."/>
            <person name="Doyle J.J."/>
            <person name="Jackson S.A."/>
            <person name="Schafleitner R."/>
            <person name="Srinives P."/>
            <person name="Varshney R.K."/>
            <person name="Lee S.H."/>
        </authorList>
    </citation>
    <scope>NUCLEOTIDE SEQUENCE [LARGE SCALE GENOMIC DNA]</scope>
    <source>
        <strain evidence="2">cv. VC1973A</strain>
    </source>
</reference>
<dbReference type="PANTHER" id="PTHR31589:SF223">
    <property type="entry name" value="PROTEIN, PUTATIVE (DUF239)-RELATED"/>
    <property type="match status" value="1"/>
</dbReference>
<dbReference type="GeneID" id="111242345"/>
<protein>
    <submittedName>
        <fullName evidence="3">Uncharacterized protein LOC111242345</fullName>
    </submittedName>
</protein>
<accession>A0A3Q0FAM3</accession>
<feature type="domain" description="Neprosin PEP catalytic" evidence="1">
    <location>
        <begin position="90"/>
        <end position="325"/>
    </location>
</feature>
<evidence type="ECO:0000313" key="3">
    <source>
        <dbReference type="RefSeq" id="XP_022640863.1"/>
    </source>
</evidence>
<name>A0A3Q0FAM3_VIGRR</name>
<gene>
    <name evidence="3" type="primary">LOC111242345</name>
</gene>
<evidence type="ECO:0000259" key="1">
    <source>
        <dbReference type="PROSITE" id="PS52045"/>
    </source>
</evidence>
<organism evidence="2 3">
    <name type="scientific">Vigna radiata var. radiata</name>
    <name type="common">Mung bean</name>
    <name type="synonym">Phaseolus aureus</name>
    <dbReference type="NCBI Taxonomy" id="3916"/>
    <lineage>
        <taxon>Eukaryota</taxon>
        <taxon>Viridiplantae</taxon>
        <taxon>Streptophyta</taxon>
        <taxon>Embryophyta</taxon>
        <taxon>Tracheophyta</taxon>
        <taxon>Spermatophyta</taxon>
        <taxon>Magnoliopsida</taxon>
        <taxon>eudicotyledons</taxon>
        <taxon>Gunneridae</taxon>
        <taxon>Pentapetalae</taxon>
        <taxon>rosids</taxon>
        <taxon>fabids</taxon>
        <taxon>Fabales</taxon>
        <taxon>Fabaceae</taxon>
        <taxon>Papilionoideae</taxon>
        <taxon>50 kb inversion clade</taxon>
        <taxon>NPAAA clade</taxon>
        <taxon>indigoferoid/millettioid clade</taxon>
        <taxon>Phaseoleae</taxon>
        <taxon>Vigna</taxon>
    </lineage>
</organism>
<dbReference type="RefSeq" id="XP_022640863.1">
    <property type="nucleotide sequence ID" value="XM_022785142.1"/>
</dbReference>
<dbReference type="PANTHER" id="PTHR31589">
    <property type="entry name" value="PROTEIN, PUTATIVE (DUF239)-RELATED-RELATED"/>
    <property type="match status" value="1"/>
</dbReference>
<dbReference type="AlphaFoldDB" id="A0A3Q0FAM3"/>
<dbReference type="STRING" id="3916.A0A3Q0FAM3"/>
<dbReference type="Proteomes" id="UP000087766">
    <property type="component" value="Chromosome 1"/>
</dbReference>
<dbReference type="PROSITE" id="PS52045">
    <property type="entry name" value="NEPROSIN_PEP_CD"/>
    <property type="match status" value="1"/>
</dbReference>
<evidence type="ECO:0000313" key="2">
    <source>
        <dbReference type="Proteomes" id="UP000087766"/>
    </source>
</evidence>
<sequence>MKTIHTEFGDIIDCIDIYKQPSFDHPLLKDHKLQRKPNFHNVIGEPRLKTTSIFRLSKDDCPKGTVPILRTTKDDFIREKSMLNNHILTKDVPGVHVAEVSPKPHFGPYYGIRGTNTIYNPRVDENYQISMSHLWVQNGPTQLANKISLGWHVSPELYNDYGTHLYSSWTSDNFKKTGCYNIRCAGFIQIHKDHYLGVRFPNVSRYGGPTIMDLFDIIQVIIIFYIIFTTVKDRADEVGWGGRTGTRVDTRSPVMGAGYPNDDNATHACFFKHVVIQDSSRNSREMIHPSDTRFFIDRPNCYNVRYPDYYYGTFLFFGGPGGYCGN</sequence>
<dbReference type="InterPro" id="IPR053168">
    <property type="entry name" value="Glutamic_endopeptidase"/>
</dbReference>
<dbReference type="InterPro" id="IPR004314">
    <property type="entry name" value="Neprosin"/>
</dbReference>
<dbReference type="OrthoDB" id="1858978at2759"/>
<dbReference type="KEGG" id="vra:111242345"/>
<proteinExistence type="predicted"/>
<dbReference type="Gene3D" id="3.90.1320.10">
    <property type="entry name" value="Outer-capsid protein sigma 3, large lobe"/>
    <property type="match status" value="1"/>
</dbReference>
<dbReference type="Pfam" id="PF03080">
    <property type="entry name" value="Neprosin"/>
    <property type="match status" value="2"/>
</dbReference>